<proteinExistence type="predicted"/>
<dbReference type="EMBL" id="CP003281">
    <property type="protein sequence ID" value="AFL86287.1"/>
    <property type="molecule type" value="Genomic_DNA"/>
</dbReference>
<gene>
    <name evidence="1" type="ordered locus">Belba_3805</name>
</gene>
<dbReference type="OrthoDB" id="1120316at2"/>
<reference evidence="2" key="1">
    <citation type="submission" date="2012-06" db="EMBL/GenBank/DDBJ databases">
        <title>The complete genome of Belliella baltica DSM 15883.</title>
        <authorList>
            <person name="Lucas S."/>
            <person name="Copeland A."/>
            <person name="Lapidus A."/>
            <person name="Goodwin L."/>
            <person name="Pitluck S."/>
            <person name="Peters L."/>
            <person name="Mikhailova N."/>
            <person name="Davenport K."/>
            <person name="Kyrpides N."/>
            <person name="Mavromatis K."/>
            <person name="Pagani I."/>
            <person name="Ivanova N."/>
            <person name="Ovchinnikova G."/>
            <person name="Zeytun A."/>
            <person name="Detter J.C."/>
            <person name="Han C."/>
            <person name="Land M."/>
            <person name="Hauser L."/>
            <person name="Markowitz V."/>
            <person name="Cheng J.-F."/>
            <person name="Hugenholtz P."/>
            <person name="Woyke T."/>
            <person name="Wu D."/>
            <person name="Tindall B."/>
            <person name="Pomrenke H."/>
            <person name="Brambilla E."/>
            <person name="Klenk H.-P."/>
            <person name="Eisen J.A."/>
        </authorList>
    </citation>
    <scope>NUCLEOTIDE SEQUENCE [LARGE SCALE GENOMIC DNA]</scope>
    <source>
        <strain evidence="2">DSM 15883 / CIP 108006 / LMG 21964 / BA134</strain>
    </source>
</reference>
<name>I3ZAL9_BELBD</name>
<dbReference type="Proteomes" id="UP000006050">
    <property type="component" value="Chromosome"/>
</dbReference>
<dbReference type="HOGENOM" id="CLU_1933927_0_0_10"/>
<accession>I3ZAL9</accession>
<evidence type="ECO:0000313" key="1">
    <source>
        <dbReference type="EMBL" id="AFL86287.1"/>
    </source>
</evidence>
<dbReference type="KEGG" id="bbd:Belba_3805"/>
<dbReference type="RefSeq" id="WP_014774220.1">
    <property type="nucleotide sequence ID" value="NC_018010.1"/>
</dbReference>
<dbReference type="AlphaFoldDB" id="I3ZAL9"/>
<dbReference type="STRING" id="866536.Belba_3805"/>
<keyword evidence="2" id="KW-1185">Reference proteome</keyword>
<organism evidence="1 2">
    <name type="scientific">Belliella baltica (strain DSM 15883 / CIP 108006 / LMG 21964 / BA134)</name>
    <dbReference type="NCBI Taxonomy" id="866536"/>
    <lineage>
        <taxon>Bacteria</taxon>
        <taxon>Pseudomonadati</taxon>
        <taxon>Bacteroidota</taxon>
        <taxon>Cytophagia</taxon>
        <taxon>Cytophagales</taxon>
        <taxon>Cyclobacteriaceae</taxon>
        <taxon>Belliella</taxon>
    </lineage>
</organism>
<evidence type="ECO:0000313" key="2">
    <source>
        <dbReference type="Proteomes" id="UP000006050"/>
    </source>
</evidence>
<sequence length="130" mass="14659">MSKLKLFLLLTCCFSCSQNNEFSINSYFDELGIKGNEVFVINLDGCSSCVSIYQSSVNSFSEDGHGKVLILSSSRTKANFFLKLSGPNVFWDRPFELIENSYYEETPLLFILEDGSFIAKPITNPKILDK</sequence>
<protein>
    <submittedName>
        <fullName evidence="1">Uncharacterized protein</fullName>
    </submittedName>
</protein>